<feature type="chain" id="PRO_5042275251" evidence="2">
    <location>
        <begin position="31"/>
        <end position="126"/>
    </location>
</feature>
<feature type="region of interest" description="Disordered" evidence="1">
    <location>
        <begin position="30"/>
        <end position="63"/>
    </location>
</feature>
<keyword evidence="4" id="KW-1185">Reference proteome</keyword>
<evidence type="ECO:0000313" key="4">
    <source>
        <dbReference type="Proteomes" id="UP001249851"/>
    </source>
</evidence>
<dbReference type="EMBL" id="JARQWQ010000079">
    <property type="protein sequence ID" value="KAK2553228.1"/>
    <property type="molecule type" value="Genomic_DNA"/>
</dbReference>
<accession>A0AAD9Q228</accession>
<protein>
    <submittedName>
        <fullName evidence="3">Uncharacterized protein</fullName>
    </submittedName>
</protein>
<proteinExistence type="predicted"/>
<comment type="caution">
    <text evidence="3">The sequence shown here is derived from an EMBL/GenBank/DDBJ whole genome shotgun (WGS) entry which is preliminary data.</text>
</comment>
<reference evidence="3" key="2">
    <citation type="journal article" date="2023" name="Science">
        <title>Genomic signatures of disease resistance in endangered staghorn corals.</title>
        <authorList>
            <person name="Vollmer S.V."/>
            <person name="Selwyn J.D."/>
            <person name="Despard B.A."/>
            <person name="Roesel C.L."/>
        </authorList>
    </citation>
    <scope>NUCLEOTIDE SEQUENCE</scope>
    <source>
        <strain evidence="3">K2</strain>
    </source>
</reference>
<feature type="compositionally biased region" description="Polar residues" evidence="1">
    <location>
        <begin position="30"/>
        <end position="48"/>
    </location>
</feature>
<feature type="signal peptide" evidence="2">
    <location>
        <begin position="1"/>
        <end position="30"/>
    </location>
</feature>
<reference evidence="3" key="1">
    <citation type="journal article" date="2023" name="G3 (Bethesda)">
        <title>Whole genome assembly and annotation of the endangered Caribbean coral Acropora cervicornis.</title>
        <authorList>
            <person name="Selwyn J.D."/>
            <person name="Vollmer S.V."/>
        </authorList>
    </citation>
    <scope>NUCLEOTIDE SEQUENCE</scope>
    <source>
        <strain evidence="3">K2</strain>
    </source>
</reference>
<evidence type="ECO:0000313" key="3">
    <source>
        <dbReference type="EMBL" id="KAK2553228.1"/>
    </source>
</evidence>
<evidence type="ECO:0000256" key="1">
    <source>
        <dbReference type="SAM" id="MobiDB-lite"/>
    </source>
</evidence>
<dbReference type="Proteomes" id="UP001249851">
    <property type="component" value="Unassembled WGS sequence"/>
</dbReference>
<gene>
    <name evidence="3" type="ORF">P5673_025426</name>
</gene>
<keyword evidence="2" id="KW-0732">Signal</keyword>
<name>A0AAD9Q228_ACRCE</name>
<sequence>MAFFISKQETFSIAFFLLLCLFSMYEQTGGMPTTSPAKEAQSSGTDQSDSAHDSVENASGHISSLEKRMASLRNPCVAGPKYKLIDGETVIKTVTCKDGCKEIKRLFYFPDRELPLVFVVDCESAR</sequence>
<evidence type="ECO:0000256" key="2">
    <source>
        <dbReference type="SAM" id="SignalP"/>
    </source>
</evidence>
<organism evidence="3 4">
    <name type="scientific">Acropora cervicornis</name>
    <name type="common">Staghorn coral</name>
    <dbReference type="NCBI Taxonomy" id="6130"/>
    <lineage>
        <taxon>Eukaryota</taxon>
        <taxon>Metazoa</taxon>
        <taxon>Cnidaria</taxon>
        <taxon>Anthozoa</taxon>
        <taxon>Hexacorallia</taxon>
        <taxon>Scleractinia</taxon>
        <taxon>Astrocoeniina</taxon>
        <taxon>Acroporidae</taxon>
        <taxon>Acropora</taxon>
    </lineage>
</organism>
<dbReference type="AlphaFoldDB" id="A0AAD9Q228"/>